<sequence length="225" mass="25130">MRKWSFTEAILVLIVCGSLLIEAGALIPPRYDGFVFGGGEEGKGTAAEVVIEAFYDPLCPYSRDSWPPLKKAIKHYRSHGVALIVHPFSLPYHDNAFVASRALHIANNLNSSTTYHLLDLFFKKQERFYNKPTRHLSRAAIVSRIAKFATKALGKSSLSDIESAFEDSNTDYQTRISFKYACSRSVIGTPTFIVNGFQLPDDGSDLDYEKWKKIIDSLLSGNVVD</sequence>
<comment type="caution">
    <text evidence="3">The sequence shown here is derived from an EMBL/GenBank/DDBJ whole genome shotgun (WGS) entry which is preliminary data.</text>
</comment>
<dbReference type="Proteomes" id="UP000825729">
    <property type="component" value="Unassembled WGS sequence"/>
</dbReference>
<protein>
    <recommendedName>
        <fullName evidence="2">Thioredoxin-like fold domain-containing protein</fullName>
    </recommendedName>
</protein>
<dbReference type="Gene3D" id="3.40.30.10">
    <property type="entry name" value="Glutaredoxin"/>
    <property type="match status" value="1"/>
</dbReference>
<name>A0AAV7E5R6_ARIFI</name>
<dbReference type="PANTHER" id="PTHR33875:SF2">
    <property type="entry name" value="ACR183CP"/>
    <property type="match status" value="1"/>
</dbReference>
<proteinExistence type="predicted"/>
<dbReference type="InterPro" id="IPR036249">
    <property type="entry name" value="Thioredoxin-like_sf"/>
</dbReference>
<feature type="domain" description="Thioredoxin-like fold" evidence="2">
    <location>
        <begin position="45"/>
        <end position="216"/>
    </location>
</feature>
<keyword evidence="4" id="KW-1185">Reference proteome</keyword>
<dbReference type="PANTHER" id="PTHR33875">
    <property type="entry name" value="OS09G0542200 PROTEIN"/>
    <property type="match status" value="1"/>
</dbReference>
<organism evidence="3 4">
    <name type="scientific">Aristolochia fimbriata</name>
    <name type="common">White veined hardy Dutchman's pipe vine</name>
    <dbReference type="NCBI Taxonomy" id="158543"/>
    <lineage>
        <taxon>Eukaryota</taxon>
        <taxon>Viridiplantae</taxon>
        <taxon>Streptophyta</taxon>
        <taxon>Embryophyta</taxon>
        <taxon>Tracheophyta</taxon>
        <taxon>Spermatophyta</taxon>
        <taxon>Magnoliopsida</taxon>
        <taxon>Magnoliidae</taxon>
        <taxon>Piperales</taxon>
        <taxon>Aristolochiaceae</taxon>
        <taxon>Aristolochia</taxon>
    </lineage>
</organism>
<evidence type="ECO:0000259" key="2">
    <source>
        <dbReference type="Pfam" id="PF13462"/>
    </source>
</evidence>
<dbReference type="Pfam" id="PF13462">
    <property type="entry name" value="Thioredoxin_4"/>
    <property type="match status" value="1"/>
</dbReference>
<feature type="chain" id="PRO_5044012110" description="Thioredoxin-like fold domain-containing protein" evidence="1">
    <location>
        <begin position="26"/>
        <end position="225"/>
    </location>
</feature>
<dbReference type="SUPFAM" id="SSF52833">
    <property type="entry name" value="Thioredoxin-like"/>
    <property type="match status" value="1"/>
</dbReference>
<evidence type="ECO:0000256" key="1">
    <source>
        <dbReference type="SAM" id="SignalP"/>
    </source>
</evidence>
<dbReference type="CDD" id="cd02972">
    <property type="entry name" value="DsbA_family"/>
    <property type="match status" value="1"/>
</dbReference>
<dbReference type="AlphaFoldDB" id="A0AAV7E5R6"/>
<keyword evidence="1" id="KW-0732">Signal</keyword>
<evidence type="ECO:0000313" key="4">
    <source>
        <dbReference type="Proteomes" id="UP000825729"/>
    </source>
</evidence>
<accession>A0AAV7E5R6</accession>
<gene>
    <name evidence="3" type="ORF">H6P81_018666</name>
</gene>
<feature type="signal peptide" evidence="1">
    <location>
        <begin position="1"/>
        <end position="25"/>
    </location>
</feature>
<dbReference type="InterPro" id="IPR012336">
    <property type="entry name" value="Thioredoxin-like_fold"/>
</dbReference>
<dbReference type="EMBL" id="JAINDJ010000007">
    <property type="protein sequence ID" value="KAG9442812.1"/>
    <property type="molecule type" value="Genomic_DNA"/>
</dbReference>
<reference evidence="3 4" key="1">
    <citation type="submission" date="2021-07" db="EMBL/GenBank/DDBJ databases">
        <title>The Aristolochia fimbriata genome: insights into angiosperm evolution, floral development and chemical biosynthesis.</title>
        <authorList>
            <person name="Jiao Y."/>
        </authorList>
    </citation>
    <scope>NUCLEOTIDE SEQUENCE [LARGE SCALE GENOMIC DNA]</scope>
    <source>
        <strain evidence="3">IBCAS-2021</strain>
        <tissue evidence="3">Leaf</tissue>
    </source>
</reference>
<evidence type="ECO:0000313" key="3">
    <source>
        <dbReference type="EMBL" id="KAG9442812.1"/>
    </source>
</evidence>